<dbReference type="PANTHER" id="PTHR16803">
    <property type="entry name" value="HIGH AFFINITY IMMUNOGLOBULIN EPSILON RECEPTOR GAMMA-SUBUNIT"/>
    <property type="match status" value="1"/>
</dbReference>
<dbReference type="GO" id="GO:0019767">
    <property type="term" value="F:IgE receptor activity"/>
    <property type="evidence" value="ECO:0007669"/>
    <property type="project" value="InterPro"/>
</dbReference>
<keyword evidence="8" id="KW-0812">Transmembrane</keyword>
<sequence>MVHSSSSHISARLSLYHFRGKMQSLDVCLILLLNAGRVAAQQDARVCYILDAILVVYGIVLTVLYCRLKMRSSGDKAFSEKREGDIYQDLGRQDKDTYDTLHPEKKKPLA</sequence>
<evidence type="ECO:0000256" key="2">
    <source>
        <dbReference type="ARBA" id="ARBA00022475"/>
    </source>
</evidence>
<keyword evidence="3" id="KW-0597">Phosphoprotein</keyword>
<keyword evidence="4" id="KW-0391">Immunity</keyword>
<keyword evidence="2" id="KW-1003">Cell membrane</keyword>
<dbReference type="InterPro" id="IPR042340">
    <property type="entry name" value="FCER1G"/>
</dbReference>
<evidence type="ECO:0000256" key="3">
    <source>
        <dbReference type="ARBA" id="ARBA00022553"/>
    </source>
</evidence>
<feature type="transmembrane region" description="Helical" evidence="8">
    <location>
        <begin position="50"/>
        <end position="68"/>
    </location>
</feature>
<protein>
    <submittedName>
        <fullName evidence="9">High affinity immunoglobulin epsilon receptor subunit gamma-like</fullName>
    </submittedName>
</protein>
<feature type="region of interest" description="Disordered" evidence="7">
    <location>
        <begin position="89"/>
        <end position="110"/>
    </location>
</feature>
<name>A0A673J3Z7_9TELE</name>
<dbReference type="GO" id="GO:0032998">
    <property type="term" value="C:Fc-epsilon receptor I complex"/>
    <property type="evidence" value="ECO:0007669"/>
    <property type="project" value="InterPro"/>
</dbReference>
<dbReference type="PANTHER" id="PTHR16803:SF0">
    <property type="entry name" value="HIGH AFFINITY IMMUNOGLOBULIN EPSILON RECEPTOR SUBUNIT GAMMA"/>
    <property type="match status" value="1"/>
</dbReference>
<dbReference type="Proteomes" id="UP000472270">
    <property type="component" value="Unassembled WGS sequence"/>
</dbReference>
<dbReference type="AlphaFoldDB" id="A0A673J3Z7"/>
<dbReference type="Pfam" id="PF11628">
    <property type="entry name" value="TCR_zetazeta"/>
    <property type="match status" value="1"/>
</dbReference>
<accession>A0A673J3Z7</accession>
<evidence type="ECO:0000256" key="7">
    <source>
        <dbReference type="SAM" id="MobiDB-lite"/>
    </source>
</evidence>
<organism evidence="9 10">
    <name type="scientific">Sinocyclocheilus rhinocerous</name>
    <dbReference type="NCBI Taxonomy" id="307959"/>
    <lineage>
        <taxon>Eukaryota</taxon>
        <taxon>Metazoa</taxon>
        <taxon>Chordata</taxon>
        <taxon>Craniata</taxon>
        <taxon>Vertebrata</taxon>
        <taxon>Euteleostomi</taxon>
        <taxon>Actinopterygii</taxon>
        <taxon>Neopterygii</taxon>
        <taxon>Teleostei</taxon>
        <taxon>Ostariophysi</taxon>
        <taxon>Cypriniformes</taxon>
        <taxon>Cyprinidae</taxon>
        <taxon>Cyprininae</taxon>
        <taxon>Sinocyclocheilus</taxon>
    </lineage>
</organism>
<comment type="subcellular location">
    <subcellularLocation>
        <location evidence="1">Cell membrane</location>
        <topology evidence="1">Single-pass type I membrane protein</topology>
    </subcellularLocation>
</comment>
<keyword evidence="10" id="KW-1185">Reference proteome</keyword>
<keyword evidence="6" id="KW-0675">Receptor</keyword>
<evidence type="ECO:0000256" key="1">
    <source>
        <dbReference type="ARBA" id="ARBA00004251"/>
    </source>
</evidence>
<keyword evidence="8" id="KW-0472">Membrane</keyword>
<proteinExistence type="predicted"/>
<evidence type="ECO:0000256" key="4">
    <source>
        <dbReference type="ARBA" id="ARBA00022859"/>
    </source>
</evidence>
<dbReference type="Ensembl" id="ENSSRHT00000049729.1">
    <property type="protein sequence ID" value="ENSSRHP00000048367.1"/>
    <property type="gene ID" value="ENSSRHG00000024378.1"/>
</dbReference>
<gene>
    <name evidence="9" type="primary">LOC107726330</name>
</gene>
<reference evidence="9" key="1">
    <citation type="submission" date="2025-08" db="UniProtKB">
        <authorList>
            <consortium name="Ensembl"/>
        </authorList>
    </citation>
    <scope>IDENTIFICATION</scope>
</reference>
<dbReference type="GO" id="GO:0002376">
    <property type="term" value="P:immune system process"/>
    <property type="evidence" value="ECO:0007669"/>
    <property type="project" value="UniProtKB-KW"/>
</dbReference>
<dbReference type="InterPro" id="IPR021663">
    <property type="entry name" value="CD3_zeta/IgE_Fc_rcpt_gamma"/>
</dbReference>
<keyword evidence="5" id="KW-1015">Disulfide bond</keyword>
<reference evidence="9" key="2">
    <citation type="submission" date="2025-09" db="UniProtKB">
        <authorList>
            <consortium name="Ensembl"/>
        </authorList>
    </citation>
    <scope>IDENTIFICATION</scope>
</reference>
<evidence type="ECO:0000256" key="8">
    <source>
        <dbReference type="SAM" id="Phobius"/>
    </source>
</evidence>
<keyword evidence="8" id="KW-1133">Transmembrane helix</keyword>
<evidence type="ECO:0000313" key="9">
    <source>
        <dbReference type="Ensembl" id="ENSSRHP00000048367.1"/>
    </source>
</evidence>
<evidence type="ECO:0000313" key="10">
    <source>
        <dbReference type="Proteomes" id="UP000472270"/>
    </source>
</evidence>
<evidence type="ECO:0000256" key="5">
    <source>
        <dbReference type="ARBA" id="ARBA00023157"/>
    </source>
</evidence>
<evidence type="ECO:0000256" key="6">
    <source>
        <dbReference type="ARBA" id="ARBA00023170"/>
    </source>
</evidence>